<protein>
    <submittedName>
        <fullName evidence="1">Uncharacterized protein</fullName>
    </submittedName>
</protein>
<reference evidence="1 2" key="1">
    <citation type="submission" date="2015-09" db="EMBL/GenBank/DDBJ databases">
        <title>Draft Genome Sequence of Pseudoalteromonas lipolytica UCD-48B.</title>
        <authorList>
            <person name="Krusor M."/>
            <person name="Coil D.A."/>
            <person name="Lang J.M."/>
            <person name="Eisen J.A."/>
            <person name="Alexiev A."/>
        </authorList>
    </citation>
    <scope>NUCLEOTIDE SEQUENCE [LARGE SCALE GENOMIC DNA]</scope>
    <source>
        <strain evidence="1 2">UCD-48B</strain>
    </source>
</reference>
<organism evidence="1 2">
    <name type="scientific">Pseudoalteromonas lipolytica</name>
    <dbReference type="NCBI Taxonomy" id="570156"/>
    <lineage>
        <taxon>Bacteria</taxon>
        <taxon>Pseudomonadati</taxon>
        <taxon>Pseudomonadota</taxon>
        <taxon>Gammaproteobacteria</taxon>
        <taxon>Alteromonadales</taxon>
        <taxon>Pseudoalteromonadaceae</taxon>
        <taxon>Pseudoalteromonas</taxon>
    </lineage>
</organism>
<dbReference type="EMBL" id="LJTC01000015">
    <property type="protein sequence ID" value="KPM80796.1"/>
    <property type="molecule type" value="Genomic_DNA"/>
</dbReference>
<gene>
    <name evidence="1" type="ORF">AOG27_19055</name>
</gene>
<dbReference type="PATRIC" id="fig|570156.3.peg.1736"/>
<name>A0A0P7E1X0_9GAMM</name>
<evidence type="ECO:0000313" key="1">
    <source>
        <dbReference type="EMBL" id="KPM80796.1"/>
    </source>
</evidence>
<dbReference type="AlphaFoldDB" id="A0A0P7E1X0"/>
<evidence type="ECO:0000313" key="2">
    <source>
        <dbReference type="Proteomes" id="UP000050378"/>
    </source>
</evidence>
<sequence>MRGNYVMLVRFFLFLIIAFPAFSCEKSLEAVRLIDIDYVTDIEGIFKKYKVEVEKKVIFGQEILTAKSDFISRGFLDVEVYKFEIIKFKGERLIIEYSINNGRSFKHDMINFDDLINKIKNIEKSTTCSDEISEAWMDLAVLLEITAKPRKRNLYVDEQNRQVIIFDGDNWNSFYPSKDGKSIIVASAYIDN</sequence>
<accession>A0A0P7E1X0</accession>
<dbReference type="Proteomes" id="UP000050378">
    <property type="component" value="Unassembled WGS sequence"/>
</dbReference>
<proteinExistence type="predicted"/>
<comment type="caution">
    <text evidence="1">The sequence shown here is derived from an EMBL/GenBank/DDBJ whole genome shotgun (WGS) entry which is preliminary data.</text>
</comment>